<feature type="compositionally biased region" description="Pro residues" evidence="1">
    <location>
        <begin position="1"/>
        <end position="13"/>
    </location>
</feature>
<proteinExistence type="predicted"/>
<evidence type="ECO:0000256" key="1">
    <source>
        <dbReference type="SAM" id="MobiDB-lite"/>
    </source>
</evidence>
<feature type="non-terminal residue" evidence="2">
    <location>
        <position position="1"/>
    </location>
</feature>
<protein>
    <recommendedName>
        <fullName evidence="4">Cystatin domain-containing protein</fullName>
    </recommendedName>
</protein>
<dbReference type="EMBL" id="JAAFYZ010000047">
    <property type="protein sequence ID" value="MBS2548336.1"/>
    <property type="molecule type" value="Genomic_DNA"/>
</dbReference>
<evidence type="ECO:0000313" key="3">
    <source>
        <dbReference type="Proteomes" id="UP000730482"/>
    </source>
</evidence>
<keyword evidence="3" id="KW-1185">Reference proteome</keyword>
<accession>A0ABS5KQK9</accession>
<gene>
    <name evidence="2" type="ORF">KGQ19_15835</name>
</gene>
<sequence length="135" mass="14162">PPPRPTTPPPPDPQWQGNVQVGSLGDSLATVPPSPDQSGDPDISASFDGTFFASLGATQWTGPAAPTPDACATLLLAQNSAHVTVVPGAVYCLRVAHSAFNPGRQYAVVQVLSQGRDATNFPYIRIQATVWPDQE</sequence>
<name>A0ABS5KQK9_9ACTN</name>
<organism evidence="2 3">
    <name type="scientific">Catenulispora pinistramenti</name>
    <dbReference type="NCBI Taxonomy" id="2705254"/>
    <lineage>
        <taxon>Bacteria</taxon>
        <taxon>Bacillati</taxon>
        <taxon>Actinomycetota</taxon>
        <taxon>Actinomycetes</taxon>
        <taxon>Catenulisporales</taxon>
        <taxon>Catenulisporaceae</taxon>
        <taxon>Catenulispora</taxon>
    </lineage>
</organism>
<evidence type="ECO:0000313" key="2">
    <source>
        <dbReference type="EMBL" id="MBS2548336.1"/>
    </source>
</evidence>
<evidence type="ECO:0008006" key="4">
    <source>
        <dbReference type="Google" id="ProtNLM"/>
    </source>
</evidence>
<comment type="caution">
    <text evidence="2">The sequence shown here is derived from an EMBL/GenBank/DDBJ whole genome shotgun (WGS) entry which is preliminary data.</text>
</comment>
<dbReference type="Proteomes" id="UP000730482">
    <property type="component" value="Unassembled WGS sequence"/>
</dbReference>
<reference evidence="2 3" key="1">
    <citation type="submission" date="2020-02" db="EMBL/GenBank/DDBJ databases">
        <title>Acidophilic actinobacteria isolated from forest soil.</title>
        <authorList>
            <person name="Golinska P."/>
        </authorList>
    </citation>
    <scope>NUCLEOTIDE SEQUENCE [LARGE SCALE GENOMIC DNA]</scope>
    <source>
        <strain evidence="2 3">NL8</strain>
    </source>
</reference>
<feature type="region of interest" description="Disordered" evidence="1">
    <location>
        <begin position="1"/>
        <end position="45"/>
    </location>
</feature>